<dbReference type="OrthoDB" id="429813at2759"/>
<dbReference type="RefSeq" id="XP_009541251.1">
    <property type="nucleotide sequence ID" value="XM_009542956.1"/>
</dbReference>
<sequence length="538" mass="59822">MAQTLQSHLSVLSASASLYASLPAFRVPRSDLQSGEPQDWEPVTYAQFERDVELYARHWARVLKRNSIPQRSVIGMWIGGLTYTDVLQIYGLSRAGFVPQLFSIRLPNPVIIYELLEKANSKGLIFDSSFKSAVEDCPLPTYPAVNIDETDTQDEPLPVLSTVIDPDDVLFVFHTSGSTSNSPKLVPCTRKWVNAAILKSRIVGKPKVDGSRDVTVWMGSMSHIGQSFMFLGSMQHGACTIQPTKINFSPDELAQMITRCGLNRLNQFAAFLAMMIRNSRQNPKLLSLLRSLDEILYSGLQLPRDEEQFAYANGLKLKNLFGNTECGAMLLSVGGTGPTASLLCALDTTSYAFFPITSNQSEAGHKSTTSQMVELVILSDSGDCPHPSLRASDGHFHTGDLFLEVQPNSYVFRGRDDDWIKSENSLRCDTKAIEDNVRLTCSELISDCIVVGNGRPSPVLFVEPASDGDHTKLKREILRRTRQFHSRRYLHERITSATMIVVVERGSLPRTTTKGNIRRKAVEEIHKGLLDRIHGVAF</sequence>
<dbReference type="PANTHER" id="PTHR43201:SF8">
    <property type="entry name" value="ACYL-COA SYNTHETASE FAMILY MEMBER 3"/>
    <property type="match status" value="1"/>
</dbReference>
<dbReference type="KEGG" id="hir:HETIRDRAFT_469275"/>
<dbReference type="SUPFAM" id="SSF56801">
    <property type="entry name" value="Acetyl-CoA synthetase-like"/>
    <property type="match status" value="1"/>
</dbReference>
<dbReference type="STRING" id="747525.W4KND9"/>
<protein>
    <recommendedName>
        <fullName evidence="2">AMP-dependent synthetase/ligase domain-containing protein</fullName>
    </recommendedName>
</protein>
<evidence type="ECO:0000256" key="1">
    <source>
        <dbReference type="ARBA" id="ARBA00006432"/>
    </source>
</evidence>
<comment type="similarity">
    <text evidence="1">Belongs to the ATP-dependent AMP-binding enzyme family.</text>
</comment>
<dbReference type="PANTHER" id="PTHR43201">
    <property type="entry name" value="ACYL-COA SYNTHETASE"/>
    <property type="match status" value="1"/>
</dbReference>
<dbReference type="GO" id="GO:0006631">
    <property type="term" value="P:fatty acid metabolic process"/>
    <property type="evidence" value="ECO:0007669"/>
    <property type="project" value="TreeGrafter"/>
</dbReference>
<dbReference type="InterPro" id="IPR042099">
    <property type="entry name" value="ANL_N_sf"/>
</dbReference>
<dbReference type="Gene3D" id="3.40.50.12780">
    <property type="entry name" value="N-terminal domain of ligase-like"/>
    <property type="match status" value="1"/>
</dbReference>
<proteinExistence type="inferred from homology"/>
<reference evidence="3 4" key="1">
    <citation type="journal article" date="2012" name="New Phytol.">
        <title>Insight into trade-off between wood decay and parasitism from the genome of a fungal forest pathogen.</title>
        <authorList>
            <person name="Olson A."/>
            <person name="Aerts A."/>
            <person name="Asiegbu F."/>
            <person name="Belbahri L."/>
            <person name="Bouzid O."/>
            <person name="Broberg A."/>
            <person name="Canback B."/>
            <person name="Coutinho P.M."/>
            <person name="Cullen D."/>
            <person name="Dalman K."/>
            <person name="Deflorio G."/>
            <person name="van Diepen L.T."/>
            <person name="Dunand C."/>
            <person name="Duplessis S."/>
            <person name="Durling M."/>
            <person name="Gonthier P."/>
            <person name="Grimwood J."/>
            <person name="Fossdal C.G."/>
            <person name="Hansson D."/>
            <person name="Henrissat B."/>
            <person name="Hietala A."/>
            <person name="Himmelstrand K."/>
            <person name="Hoffmeister D."/>
            <person name="Hogberg N."/>
            <person name="James T.Y."/>
            <person name="Karlsson M."/>
            <person name="Kohler A."/>
            <person name="Kues U."/>
            <person name="Lee Y.H."/>
            <person name="Lin Y.C."/>
            <person name="Lind M."/>
            <person name="Lindquist E."/>
            <person name="Lombard V."/>
            <person name="Lucas S."/>
            <person name="Lunden K."/>
            <person name="Morin E."/>
            <person name="Murat C."/>
            <person name="Park J."/>
            <person name="Raffaello T."/>
            <person name="Rouze P."/>
            <person name="Salamov A."/>
            <person name="Schmutz J."/>
            <person name="Solheim H."/>
            <person name="Stahlberg J."/>
            <person name="Velez H."/>
            <person name="de Vries R.P."/>
            <person name="Wiebenga A."/>
            <person name="Woodward S."/>
            <person name="Yakovlev I."/>
            <person name="Garbelotto M."/>
            <person name="Martin F."/>
            <person name="Grigoriev I.V."/>
            <person name="Stenlid J."/>
        </authorList>
    </citation>
    <scope>NUCLEOTIDE SEQUENCE [LARGE SCALE GENOMIC DNA]</scope>
    <source>
        <strain evidence="3 4">TC 32-1</strain>
    </source>
</reference>
<evidence type="ECO:0000259" key="2">
    <source>
        <dbReference type="Pfam" id="PF00501"/>
    </source>
</evidence>
<organism evidence="3 4">
    <name type="scientific">Heterobasidion irregulare (strain TC 32-1)</name>
    <dbReference type="NCBI Taxonomy" id="747525"/>
    <lineage>
        <taxon>Eukaryota</taxon>
        <taxon>Fungi</taxon>
        <taxon>Dikarya</taxon>
        <taxon>Basidiomycota</taxon>
        <taxon>Agaricomycotina</taxon>
        <taxon>Agaricomycetes</taxon>
        <taxon>Russulales</taxon>
        <taxon>Bondarzewiaceae</taxon>
        <taxon>Heterobasidion</taxon>
        <taxon>Heterobasidion annosum species complex</taxon>
    </lineage>
</organism>
<name>W4KND9_HETIT</name>
<feature type="domain" description="AMP-dependent synthetase/ligase" evidence="2">
    <location>
        <begin position="39"/>
        <end position="331"/>
    </location>
</feature>
<dbReference type="GeneID" id="20677286"/>
<dbReference type="Pfam" id="PF00501">
    <property type="entry name" value="AMP-binding"/>
    <property type="match status" value="1"/>
</dbReference>
<dbReference type="InParanoid" id="W4KND9"/>
<keyword evidence="4" id="KW-1185">Reference proteome</keyword>
<evidence type="ECO:0000313" key="3">
    <source>
        <dbReference type="EMBL" id="ETW87338.1"/>
    </source>
</evidence>
<dbReference type="eggNOG" id="ENOG502SJHH">
    <property type="taxonomic scope" value="Eukaryota"/>
</dbReference>
<accession>W4KND9</accession>
<dbReference type="Pfam" id="PF23562">
    <property type="entry name" value="AMP-binding_C_3"/>
    <property type="match status" value="1"/>
</dbReference>
<dbReference type="EMBL" id="KI925454">
    <property type="protein sequence ID" value="ETW87338.1"/>
    <property type="molecule type" value="Genomic_DNA"/>
</dbReference>
<dbReference type="InterPro" id="IPR000873">
    <property type="entry name" value="AMP-dep_synth/lig_dom"/>
</dbReference>
<dbReference type="HOGENOM" id="CLU_037349_1_0_1"/>
<evidence type="ECO:0000313" key="4">
    <source>
        <dbReference type="Proteomes" id="UP000030671"/>
    </source>
</evidence>
<dbReference type="Proteomes" id="UP000030671">
    <property type="component" value="Unassembled WGS sequence"/>
</dbReference>
<dbReference type="GO" id="GO:0031956">
    <property type="term" value="F:medium-chain fatty acid-CoA ligase activity"/>
    <property type="evidence" value="ECO:0007669"/>
    <property type="project" value="TreeGrafter"/>
</dbReference>
<gene>
    <name evidence="3" type="ORF">HETIRDRAFT_469275</name>
</gene>
<dbReference type="AlphaFoldDB" id="W4KND9"/>